<accession>A0A218ZB31</accession>
<keyword evidence="2" id="KW-1185">Reference proteome</keyword>
<dbReference type="InParanoid" id="A0A218ZB31"/>
<dbReference type="AlphaFoldDB" id="A0A218ZB31"/>
<evidence type="ECO:0000313" key="1">
    <source>
        <dbReference type="EMBL" id="OWP04485.1"/>
    </source>
</evidence>
<evidence type="ECO:0000313" key="2">
    <source>
        <dbReference type="Proteomes" id="UP000242519"/>
    </source>
</evidence>
<dbReference type="EMBL" id="MZNU01000102">
    <property type="protein sequence ID" value="OWP04485.1"/>
    <property type="molecule type" value="Genomic_DNA"/>
</dbReference>
<protein>
    <recommendedName>
        <fullName evidence="3">Prefoldin subunit</fullName>
    </recommendedName>
</protein>
<sequence length="792" mass="90476">MLHLHLSSTCEDEWDHTDHLLRKEATAHLESRGLRPDDVVNWAWILSADQPDEVVDRFTSKSSEHPMFLYLEVLRNDLRYIESLERMLLYGWKNPLRRCTEAAASPRSKDPASKVLQDSVFCVMISRLLTQVRRIWPSAMTSVAHMASTYVQSLVAVRGEDPDNLSCRIHGIICKTINYMFPLLALPASINPLQNTTHNWKAQKVLLELAGQYNPPLLLDKDSYQAVIRVLAASTKTAAESEAAAHRSRTWPPWRTVQDGMDAQRSLDDDLSRVLLAAFSSNEAGYRENSDDLAMKILGGQEMDGTPTIHTRQLVKHRAKQPGETFAAVNADSDQKLWAARVEATRDVREAWQAFVFCRDVCGRPKLALYLAMFRKLNSELARQGRKTKYRSLPGDGKEVLPVPDDNMSEFYKTHTQPPTLEALYHQMISSGLRPSGQCLHFLVRHARTPTNGLKYLRDSGLHSQALSYLFGGDENDSAPKYSSSRLVNDVDAHTLDAFIHLICRSAPRAVLARSERAERYKLNKARTYWANQQPKLKAPKQARWCIQDLSHVSNLPCLQDPIKHATRLLNETRSTFRPAWYTLFEALARRDVVISREHIRGPRNGKLVWLLTRDALRNFQECGLELDPGGFIWICHSFFKFGEAAQPVFEEYEVLLANGAQVLKDEFAKLSGSKEMPYWIPRLRHNMKSATLHMYVRCMGLAGELNEIISVLEWMVHHRAELEESNRQAKNGSKMLRRILVAARISMYGTEHEGRAIELMEQVEKWEWPDDSELESYSSYSDIEGDEERLI</sequence>
<organism evidence="1 2">
    <name type="scientific">Diplocarpon coronariae</name>
    <dbReference type="NCBI Taxonomy" id="2795749"/>
    <lineage>
        <taxon>Eukaryota</taxon>
        <taxon>Fungi</taxon>
        <taxon>Dikarya</taxon>
        <taxon>Ascomycota</taxon>
        <taxon>Pezizomycotina</taxon>
        <taxon>Leotiomycetes</taxon>
        <taxon>Helotiales</taxon>
        <taxon>Drepanopezizaceae</taxon>
        <taxon>Diplocarpon</taxon>
    </lineage>
</organism>
<comment type="caution">
    <text evidence="1">The sequence shown here is derived from an EMBL/GenBank/DDBJ whole genome shotgun (WGS) entry which is preliminary data.</text>
</comment>
<evidence type="ECO:0008006" key="3">
    <source>
        <dbReference type="Google" id="ProtNLM"/>
    </source>
</evidence>
<gene>
    <name evidence="1" type="ORF">B2J93_1344</name>
</gene>
<dbReference type="Proteomes" id="UP000242519">
    <property type="component" value="Unassembled WGS sequence"/>
</dbReference>
<reference evidence="1 2" key="1">
    <citation type="submission" date="2017-04" db="EMBL/GenBank/DDBJ databases">
        <title>Draft genome sequence of Marssonina coronaria NL1: causal agent of apple blotch.</title>
        <authorList>
            <person name="Cheng Q."/>
        </authorList>
    </citation>
    <scope>NUCLEOTIDE SEQUENCE [LARGE SCALE GENOMIC DNA]</scope>
    <source>
        <strain evidence="1 2">NL1</strain>
    </source>
</reference>
<dbReference type="STRING" id="503106.A0A218ZB31"/>
<name>A0A218ZB31_9HELO</name>
<dbReference type="OrthoDB" id="410701at2759"/>
<proteinExistence type="predicted"/>